<dbReference type="InterPro" id="IPR057670">
    <property type="entry name" value="SH3_retrovirus"/>
</dbReference>
<evidence type="ECO:0000256" key="10">
    <source>
        <dbReference type="SAM" id="MobiDB-lite"/>
    </source>
</evidence>
<evidence type="ECO:0000313" key="13">
    <source>
        <dbReference type="Proteomes" id="UP000708208"/>
    </source>
</evidence>
<feature type="domain" description="Integrase catalytic" evidence="11">
    <location>
        <begin position="1"/>
        <end position="151"/>
    </location>
</feature>
<evidence type="ECO:0000256" key="1">
    <source>
        <dbReference type="ARBA" id="ARBA00022722"/>
    </source>
</evidence>
<dbReference type="PANTHER" id="PTHR42648">
    <property type="entry name" value="TRANSPOSASE, PUTATIVE-RELATED"/>
    <property type="match status" value="1"/>
</dbReference>
<gene>
    <name evidence="12" type="ORF">AFUS01_LOCUS23592</name>
</gene>
<keyword evidence="2" id="KW-0479">Metal-binding</keyword>
<dbReference type="PROSITE" id="PS50994">
    <property type="entry name" value="INTEGRASE"/>
    <property type="match status" value="1"/>
</dbReference>
<dbReference type="OrthoDB" id="413361at2759"/>
<feature type="region of interest" description="Disordered" evidence="10">
    <location>
        <begin position="220"/>
        <end position="267"/>
    </location>
</feature>
<keyword evidence="8" id="KW-0239">DNA-directed DNA polymerase</keyword>
<evidence type="ECO:0000313" key="12">
    <source>
        <dbReference type="EMBL" id="CAG7784934.1"/>
    </source>
</evidence>
<dbReference type="InterPro" id="IPR001584">
    <property type="entry name" value="Integrase_cat-core"/>
</dbReference>
<dbReference type="GO" id="GO:0003964">
    <property type="term" value="F:RNA-directed DNA polymerase activity"/>
    <property type="evidence" value="ECO:0007669"/>
    <property type="project" value="UniProtKB-KW"/>
</dbReference>
<keyword evidence="4" id="KW-0378">Hydrolase</keyword>
<keyword evidence="6" id="KW-0229">DNA integration</keyword>
<evidence type="ECO:0000256" key="7">
    <source>
        <dbReference type="ARBA" id="ARBA00022918"/>
    </source>
</evidence>
<dbReference type="Pfam" id="PF25597">
    <property type="entry name" value="SH3_retrovirus"/>
    <property type="match status" value="1"/>
</dbReference>
<keyword evidence="8" id="KW-0808">Transferase</keyword>
<evidence type="ECO:0000256" key="6">
    <source>
        <dbReference type="ARBA" id="ARBA00022908"/>
    </source>
</evidence>
<feature type="non-terminal residue" evidence="12">
    <location>
        <position position="363"/>
    </location>
</feature>
<evidence type="ECO:0000256" key="3">
    <source>
        <dbReference type="ARBA" id="ARBA00022759"/>
    </source>
</evidence>
<keyword evidence="7" id="KW-0695">RNA-directed DNA polymerase</keyword>
<name>A0A8J2PFQ6_9HEXA</name>
<comment type="caution">
    <text evidence="12">The sequence shown here is derived from an EMBL/GenBank/DDBJ whole genome shotgun (WGS) entry which is preliminary data.</text>
</comment>
<keyword evidence="13" id="KW-1185">Reference proteome</keyword>
<evidence type="ECO:0000256" key="9">
    <source>
        <dbReference type="ARBA" id="ARBA00023172"/>
    </source>
</evidence>
<feature type="compositionally biased region" description="Basic and acidic residues" evidence="10">
    <location>
        <begin position="228"/>
        <end position="237"/>
    </location>
</feature>
<evidence type="ECO:0000256" key="5">
    <source>
        <dbReference type="ARBA" id="ARBA00022842"/>
    </source>
</evidence>
<accession>A0A8J2PFQ6</accession>
<keyword evidence="3" id="KW-0255">Endonuclease</keyword>
<dbReference type="Proteomes" id="UP000708208">
    <property type="component" value="Unassembled WGS sequence"/>
</dbReference>
<dbReference type="AlphaFoldDB" id="A0A8J2PFQ6"/>
<dbReference type="GO" id="GO:0016787">
    <property type="term" value="F:hydrolase activity"/>
    <property type="evidence" value="ECO:0007669"/>
    <property type="project" value="UniProtKB-KW"/>
</dbReference>
<dbReference type="GO" id="GO:0015074">
    <property type="term" value="P:DNA integration"/>
    <property type="evidence" value="ECO:0007669"/>
    <property type="project" value="UniProtKB-KW"/>
</dbReference>
<dbReference type="EMBL" id="CAJVCH010286217">
    <property type="protein sequence ID" value="CAG7784934.1"/>
    <property type="molecule type" value="Genomic_DNA"/>
</dbReference>
<evidence type="ECO:0000259" key="11">
    <source>
        <dbReference type="PROSITE" id="PS50994"/>
    </source>
</evidence>
<evidence type="ECO:0000256" key="2">
    <source>
        <dbReference type="ARBA" id="ARBA00022723"/>
    </source>
</evidence>
<keyword evidence="5" id="KW-0460">Magnesium</keyword>
<dbReference type="GO" id="GO:0004519">
    <property type="term" value="F:endonuclease activity"/>
    <property type="evidence" value="ECO:0007669"/>
    <property type="project" value="UniProtKB-KW"/>
</dbReference>
<protein>
    <recommendedName>
        <fullName evidence="11">Integrase catalytic domain-containing protein</fullName>
    </recommendedName>
</protein>
<keyword evidence="1" id="KW-0540">Nuclease</keyword>
<dbReference type="InterPro" id="IPR039537">
    <property type="entry name" value="Retrotran_Ty1/copia-like"/>
</dbReference>
<proteinExistence type="predicted"/>
<dbReference type="GO" id="GO:0003887">
    <property type="term" value="F:DNA-directed DNA polymerase activity"/>
    <property type="evidence" value="ECO:0007669"/>
    <property type="project" value="UniProtKB-KW"/>
</dbReference>
<dbReference type="PANTHER" id="PTHR42648:SF11">
    <property type="entry name" value="TRANSPOSON TY4-P GAG-POL POLYPROTEIN"/>
    <property type="match status" value="1"/>
</dbReference>
<keyword evidence="9" id="KW-0233">DNA recombination</keyword>
<keyword evidence="8" id="KW-0548">Nucleotidyltransferase</keyword>
<evidence type="ECO:0000256" key="8">
    <source>
        <dbReference type="ARBA" id="ARBA00022932"/>
    </source>
</evidence>
<evidence type="ECO:0000256" key="4">
    <source>
        <dbReference type="ARBA" id="ARBA00022801"/>
    </source>
</evidence>
<organism evidence="12 13">
    <name type="scientific">Allacma fusca</name>
    <dbReference type="NCBI Taxonomy" id="39272"/>
    <lineage>
        <taxon>Eukaryota</taxon>
        <taxon>Metazoa</taxon>
        <taxon>Ecdysozoa</taxon>
        <taxon>Arthropoda</taxon>
        <taxon>Hexapoda</taxon>
        <taxon>Collembola</taxon>
        <taxon>Symphypleona</taxon>
        <taxon>Sminthuridae</taxon>
        <taxon>Allacma</taxon>
    </lineage>
</organism>
<dbReference type="GO" id="GO:0006310">
    <property type="term" value="P:DNA recombination"/>
    <property type="evidence" value="ECO:0007669"/>
    <property type="project" value="UniProtKB-KW"/>
</dbReference>
<sequence length="363" mass="41544">MPIPSLGGANYFLLLKDDATGFRIVSFLKTKDQACEMIKDAIKMLESQTGLRMKVFRSDNGTECVNEKMSRYFRKRGIIHETSVPYCPQMNGKIEREMRTVKDCARTILLSSGLPEKLWAEAVATTVTIHNRVLDKQSPEKTAFEAIFGRKPSLEIVKIFGSTAYAEVPKEKRKVWDRKGERLVLVGYDSFMRKYRLYNEATGKITTERNITFHEYIQENAPTEEEKENYHQGKDTEVLTDDESTPLGPQSILTDDESTPLPGTPSTSGATWWKYKLVAKRRKIPVPGDHSPRCLRDRGTLKKPDYYEAKLANIDEQSDLVDDVSTEPNTYEEAIESKDSKHWIHAMNDEMDSHDKNGTWDLM</sequence>
<dbReference type="GO" id="GO:0046872">
    <property type="term" value="F:metal ion binding"/>
    <property type="evidence" value="ECO:0007669"/>
    <property type="project" value="UniProtKB-KW"/>
</dbReference>
<reference evidence="12" key="1">
    <citation type="submission" date="2021-06" db="EMBL/GenBank/DDBJ databases">
        <authorList>
            <person name="Hodson N. C."/>
            <person name="Mongue J. A."/>
            <person name="Jaron S. K."/>
        </authorList>
    </citation>
    <scope>NUCLEOTIDE SEQUENCE</scope>
</reference>